<keyword evidence="5" id="KW-0699">rRNA-binding</keyword>
<sequence length="91" mass="10145">MALSKSDPRNAAKRDAPKRASKFAKEAPAKFQKVGIIDYKDIATLRKFVSDRGKIRARRITGVSVQEQRLISRAIKNAREMALMPYAGAGR</sequence>
<feature type="region of interest" description="Disordered" evidence="7">
    <location>
        <begin position="1"/>
        <end position="24"/>
    </location>
</feature>
<keyword evidence="3 5" id="KW-0687">Ribonucleoprotein</keyword>
<evidence type="ECO:0000256" key="2">
    <source>
        <dbReference type="ARBA" id="ARBA00022980"/>
    </source>
</evidence>
<dbReference type="InterPro" id="IPR018275">
    <property type="entry name" value="Ribosomal_bS18_CS"/>
</dbReference>
<reference evidence="8 9" key="1">
    <citation type="journal article" date="2014" name="Int. J. Syst. Evol. Microbiol.">
        <title>Rhodoluna lacicola gen. nov., sp. nov., a planktonic freshwater bacterium with stream-lined genome.</title>
        <authorList>
            <person name="Hahn M."/>
            <person name="Schmidt J."/>
            <person name="Taipale S.J."/>
            <person name="Doolittle W.F."/>
            <person name="Koll U."/>
        </authorList>
    </citation>
    <scope>NUCLEOTIDE SEQUENCE [LARGE SCALE GENOMIC DNA]</scope>
    <source>
        <strain evidence="8 9">MWH-Ta8</strain>
    </source>
</reference>
<name>A0A060JPW1_9MICO</name>
<dbReference type="Proteomes" id="UP000067708">
    <property type="component" value="Chromosome"/>
</dbReference>
<evidence type="ECO:0000256" key="6">
    <source>
        <dbReference type="RuleBase" id="RU003910"/>
    </source>
</evidence>
<keyword evidence="2 5" id="KW-0689">Ribosomal protein</keyword>
<dbReference type="STRING" id="529884.Rhola_00013900"/>
<evidence type="ECO:0000256" key="3">
    <source>
        <dbReference type="ARBA" id="ARBA00023274"/>
    </source>
</evidence>
<dbReference type="Gene3D" id="4.10.640.10">
    <property type="entry name" value="Ribosomal protein S18"/>
    <property type="match status" value="1"/>
</dbReference>
<dbReference type="GO" id="GO:0070181">
    <property type="term" value="F:small ribosomal subunit rRNA binding"/>
    <property type="evidence" value="ECO:0007669"/>
    <property type="project" value="TreeGrafter"/>
</dbReference>
<keyword evidence="5" id="KW-0694">RNA-binding</keyword>
<dbReference type="eggNOG" id="COG0238">
    <property type="taxonomic scope" value="Bacteria"/>
</dbReference>
<dbReference type="HOGENOM" id="CLU_148710_2_2_11"/>
<dbReference type="KEGG" id="rla:Rhola_00013900"/>
<evidence type="ECO:0000256" key="4">
    <source>
        <dbReference type="ARBA" id="ARBA00035141"/>
    </source>
</evidence>
<dbReference type="PRINTS" id="PR00974">
    <property type="entry name" value="RIBOSOMALS18"/>
</dbReference>
<dbReference type="Pfam" id="PF01084">
    <property type="entry name" value="Ribosomal_S18"/>
    <property type="match status" value="1"/>
</dbReference>
<dbReference type="AlphaFoldDB" id="A0A060JPW1"/>
<gene>
    <name evidence="5" type="primary">rpsR</name>
    <name evidence="8" type="ORF">Rhola_00013900</name>
</gene>
<dbReference type="InterPro" id="IPR001648">
    <property type="entry name" value="Ribosomal_bS18"/>
</dbReference>
<evidence type="ECO:0000313" key="8">
    <source>
        <dbReference type="EMBL" id="AIC48179.1"/>
    </source>
</evidence>
<dbReference type="EMBL" id="CP007490">
    <property type="protein sequence ID" value="AIC48179.1"/>
    <property type="molecule type" value="Genomic_DNA"/>
</dbReference>
<evidence type="ECO:0000313" key="9">
    <source>
        <dbReference type="Proteomes" id="UP000067708"/>
    </source>
</evidence>
<organism evidence="8 9">
    <name type="scientific">Rhodoluna lacicola</name>
    <dbReference type="NCBI Taxonomy" id="529884"/>
    <lineage>
        <taxon>Bacteria</taxon>
        <taxon>Bacillati</taxon>
        <taxon>Actinomycetota</taxon>
        <taxon>Actinomycetes</taxon>
        <taxon>Micrococcales</taxon>
        <taxon>Microbacteriaceae</taxon>
        <taxon>Luna cluster</taxon>
        <taxon>Luna-1 subcluster</taxon>
        <taxon>Rhodoluna</taxon>
    </lineage>
</organism>
<dbReference type="InterPro" id="IPR036870">
    <property type="entry name" value="Ribosomal_bS18_sf"/>
</dbReference>
<comment type="similarity">
    <text evidence="1 5 6">Belongs to the bacterial ribosomal protein bS18 family.</text>
</comment>
<comment type="function">
    <text evidence="5">Binds as a heterodimer with protein bS6 to the central domain of the 16S rRNA, where it helps stabilize the platform of the 30S subunit.</text>
</comment>
<dbReference type="OrthoDB" id="9812008at2"/>
<dbReference type="RefSeq" id="WP_038503433.1">
    <property type="nucleotide sequence ID" value="NZ_AP026911.1"/>
</dbReference>
<protein>
    <recommendedName>
        <fullName evidence="4 5">Small ribosomal subunit protein bS18</fullName>
    </recommendedName>
</protein>
<dbReference type="SUPFAM" id="SSF46911">
    <property type="entry name" value="Ribosomal protein S18"/>
    <property type="match status" value="1"/>
</dbReference>
<evidence type="ECO:0000256" key="5">
    <source>
        <dbReference type="HAMAP-Rule" id="MF_00270"/>
    </source>
</evidence>
<accession>A0A060JPW1</accession>
<dbReference type="PROSITE" id="PS00057">
    <property type="entry name" value="RIBOSOMAL_S18"/>
    <property type="match status" value="1"/>
</dbReference>
<evidence type="ECO:0000256" key="1">
    <source>
        <dbReference type="ARBA" id="ARBA00005589"/>
    </source>
</evidence>
<dbReference type="HAMAP" id="MF_00270">
    <property type="entry name" value="Ribosomal_bS18"/>
    <property type="match status" value="1"/>
</dbReference>
<dbReference type="PATRIC" id="fig|529884.3.peg.1349"/>
<dbReference type="GO" id="GO:0003735">
    <property type="term" value="F:structural constituent of ribosome"/>
    <property type="evidence" value="ECO:0007669"/>
    <property type="project" value="InterPro"/>
</dbReference>
<keyword evidence="9" id="KW-1185">Reference proteome</keyword>
<dbReference type="GO" id="GO:0022627">
    <property type="term" value="C:cytosolic small ribosomal subunit"/>
    <property type="evidence" value="ECO:0007669"/>
    <property type="project" value="TreeGrafter"/>
</dbReference>
<dbReference type="NCBIfam" id="TIGR00165">
    <property type="entry name" value="S18"/>
    <property type="match status" value="1"/>
</dbReference>
<evidence type="ECO:0000256" key="7">
    <source>
        <dbReference type="SAM" id="MobiDB-lite"/>
    </source>
</evidence>
<dbReference type="PANTHER" id="PTHR13479">
    <property type="entry name" value="30S RIBOSOMAL PROTEIN S18"/>
    <property type="match status" value="1"/>
</dbReference>
<comment type="subunit">
    <text evidence="5">Part of the 30S ribosomal subunit. Forms a tight heterodimer with protein bS6.</text>
</comment>
<proteinExistence type="inferred from homology"/>
<dbReference type="PANTHER" id="PTHR13479:SF40">
    <property type="entry name" value="SMALL RIBOSOMAL SUBUNIT PROTEIN BS18M"/>
    <property type="match status" value="1"/>
</dbReference>
<dbReference type="GO" id="GO:0006412">
    <property type="term" value="P:translation"/>
    <property type="evidence" value="ECO:0007669"/>
    <property type="project" value="UniProtKB-UniRule"/>
</dbReference>